<comment type="similarity">
    <text evidence="4">Belongs to the cyclin family.</text>
</comment>
<evidence type="ECO:0000313" key="8">
    <source>
        <dbReference type="EMBL" id="KAJ3747899.1"/>
    </source>
</evidence>
<feature type="domain" description="Cyclin-like" evidence="6">
    <location>
        <begin position="315"/>
        <end position="399"/>
    </location>
</feature>
<dbReference type="SUPFAM" id="SSF47954">
    <property type="entry name" value="Cyclin-like"/>
    <property type="match status" value="2"/>
</dbReference>
<keyword evidence="2 4" id="KW-0195">Cyclin</keyword>
<dbReference type="FunFam" id="1.10.472.10:FF:000001">
    <property type="entry name" value="G2/mitotic-specific cyclin"/>
    <property type="match status" value="1"/>
</dbReference>
<name>A0A9W8P6F1_9AGAR</name>
<dbReference type="InterPro" id="IPR006671">
    <property type="entry name" value="Cyclin_N"/>
</dbReference>
<keyword evidence="1" id="KW-0132">Cell division</keyword>
<feature type="region of interest" description="Disordered" evidence="5">
    <location>
        <begin position="1"/>
        <end position="86"/>
    </location>
</feature>
<dbReference type="InterPro" id="IPR013763">
    <property type="entry name" value="Cyclin-like_dom"/>
</dbReference>
<feature type="compositionally biased region" description="Acidic residues" evidence="5">
    <location>
        <begin position="240"/>
        <end position="269"/>
    </location>
</feature>
<evidence type="ECO:0000256" key="4">
    <source>
        <dbReference type="RuleBase" id="RU000383"/>
    </source>
</evidence>
<dbReference type="InterPro" id="IPR036915">
    <property type="entry name" value="Cyclin-like_sf"/>
</dbReference>
<dbReference type="Proteomes" id="UP001142393">
    <property type="component" value="Unassembled WGS sequence"/>
</dbReference>
<sequence>MSTIVPTRRALRNTRTTTARDAENANARPSRINTRAKPPSSTNNSGATYGIVSRATGTTAGSRAKTSTNGDSKSNHLTAKRKREALGEVTSLVANNKPGSKGKSHEVSQKFDGVVINKSKTVRQPLRTVASTRQSTASTIVADDHSLAKLAGSKGVDVLDDNAMLVDPPPRSILPALTIPKSLAHPRDIPHPRPSARRSAHQEPDEDLEAERVLKKARTSSDAPEDAVQEQWAGHHEVNELDVLEEEDEEAEADPFGSDWDDLDQDDGDDPAMVSEYVVEIFEYLKQTEVQTMPNPNYMANQKDLGWTMRGILFDWLIELQERFRLLPETLFLCMNIVDRFLSARVVSLARLQLVGVTCMFIAAKVEEIMCPSAEEFLQQTEASYTLADVFGAERYVLKTLNWNLNYANPVHFLRRASKADGYNVKARTIAKYLLEIACLEWRLIAAPPSLLAAAAMWLARLSLGIETWTPNLAHYSTYSESVLIPTANLMLNYILKPIKHESFYRKYARRKYMKVSVFMKRWATNRWPEGTTVNLQGELPALKADCRAQRVLNGLVDDAQDDEIVVAEHVLGLRTT</sequence>
<feature type="compositionally biased region" description="Polar residues" evidence="5">
    <location>
        <begin position="55"/>
        <end position="77"/>
    </location>
</feature>
<feature type="region of interest" description="Disordered" evidence="5">
    <location>
        <begin position="183"/>
        <end position="269"/>
    </location>
</feature>
<dbReference type="AlphaFoldDB" id="A0A9W8P6F1"/>
<evidence type="ECO:0000256" key="1">
    <source>
        <dbReference type="ARBA" id="ARBA00022618"/>
    </source>
</evidence>
<feature type="domain" description="Cyclin C-terminal" evidence="7">
    <location>
        <begin position="408"/>
        <end position="522"/>
    </location>
</feature>
<reference evidence="8 9" key="1">
    <citation type="journal article" date="2023" name="Proc. Natl. Acad. Sci. U.S.A.">
        <title>A global phylogenomic analysis of the shiitake genus Lentinula.</title>
        <authorList>
            <person name="Sierra-Patev S."/>
            <person name="Min B."/>
            <person name="Naranjo-Ortiz M."/>
            <person name="Looney B."/>
            <person name="Konkel Z."/>
            <person name="Slot J.C."/>
            <person name="Sakamoto Y."/>
            <person name="Steenwyk J.L."/>
            <person name="Rokas A."/>
            <person name="Carro J."/>
            <person name="Camarero S."/>
            <person name="Ferreira P."/>
            <person name="Molpeceres G."/>
            <person name="Ruiz-Duenas F.J."/>
            <person name="Serrano A."/>
            <person name="Henrissat B."/>
            <person name="Drula E."/>
            <person name="Hughes K.W."/>
            <person name="Mata J.L."/>
            <person name="Ishikawa N.K."/>
            <person name="Vargas-Isla R."/>
            <person name="Ushijima S."/>
            <person name="Smith C.A."/>
            <person name="Donoghue J."/>
            <person name="Ahrendt S."/>
            <person name="Andreopoulos W."/>
            <person name="He G."/>
            <person name="LaButti K."/>
            <person name="Lipzen A."/>
            <person name="Ng V."/>
            <person name="Riley R."/>
            <person name="Sandor L."/>
            <person name="Barry K."/>
            <person name="Martinez A.T."/>
            <person name="Xiao Y."/>
            <person name="Gibbons J.G."/>
            <person name="Terashima K."/>
            <person name="Grigoriev I.V."/>
            <person name="Hibbett D."/>
        </authorList>
    </citation>
    <scope>NUCLEOTIDE SEQUENCE [LARGE SCALE GENOMIC DNA]</scope>
    <source>
        <strain evidence="8 9">TFB7810</strain>
    </source>
</reference>
<dbReference type="InterPro" id="IPR004367">
    <property type="entry name" value="Cyclin_C-dom"/>
</dbReference>
<protein>
    <submittedName>
        <fullName evidence="8">Cyclin-like protein</fullName>
    </submittedName>
</protein>
<dbReference type="Pfam" id="PF00134">
    <property type="entry name" value="Cyclin_N"/>
    <property type="match status" value="1"/>
</dbReference>
<dbReference type="GO" id="GO:0051301">
    <property type="term" value="P:cell division"/>
    <property type="evidence" value="ECO:0007669"/>
    <property type="project" value="UniProtKB-KW"/>
</dbReference>
<evidence type="ECO:0000256" key="5">
    <source>
        <dbReference type="SAM" id="MobiDB-lite"/>
    </source>
</evidence>
<dbReference type="InterPro" id="IPR039361">
    <property type="entry name" value="Cyclin"/>
</dbReference>
<dbReference type="Gene3D" id="1.10.472.10">
    <property type="entry name" value="Cyclin-like"/>
    <property type="match status" value="2"/>
</dbReference>
<evidence type="ECO:0000313" key="9">
    <source>
        <dbReference type="Proteomes" id="UP001142393"/>
    </source>
</evidence>
<evidence type="ECO:0000256" key="2">
    <source>
        <dbReference type="ARBA" id="ARBA00023127"/>
    </source>
</evidence>
<dbReference type="InterPro" id="IPR048258">
    <property type="entry name" value="Cyclins_cyclin-box"/>
</dbReference>
<gene>
    <name evidence="8" type="ORF">DFH05DRAFT_862677</name>
</gene>
<feature type="domain" description="Cyclin-like" evidence="6">
    <location>
        <begin position="412"/>
        <end position="493"/>
    </location>
</feature>
<dbReference type="SMART" id="SM00385">
    <property type="entry name" value="CYCLIN"/>
    <property type="match status" value="2"/>
</dbReference>
<keyword evidence="9" id="KW-1185">Reference proteome</keyword>
<dbReference type="PROSITE" id="PS00292">
    <property type="entry name" value="CYCLINS"/>
    <property type="match status" value="1"/>
</dbReference>
<dbReference type="SMART" id="SM01332">
    <property type="entry name" value="Cyclin_C"/>
    <property type="match status" value="1"/>
</dbReference>
<evidence type="ECO:0000259" key="7">
    <source>
        <dbReference type="SMART" id="SM01332"/>
    </source>
</evidence>
<evidence type="ECO:0000256" key="3">
    <source>
        <dbReference type="ARBA" id="ARBA00023306"/>
    </source>
</evidence>
<keyword evidence="3" id="KW-0131">Cell cycle</keyword>
<dbReference type="PANTHER" id="PTHR10177">
    <property type="entry name" value="CYCLINS"/>
    <property type="match status" value="1"/>
</dbReference>
<evidence type="ECO:0000259" key="6">
    <source>
        <dbReference type="SMART" id="SM00385"/>
    </source>
</evidence>
<dbReference type="Pfam" id="PF02984">
    <property type="entry name" value="Cyclin_C"/>
    <property type="match status" value="1"/>
</dbReference>
<dbReference type="EMBL" id="JANVFU010000003">
    <property type="protein sequence ID" value="KAJ3747899.1"/>
    <property type="molecule type" value="Genomic_DNA"/>
</dbReference>
<comment type="caution">
    <text evidence="8">The sequence shown here is derived from an EMBL/GenBank/DDBJ whole genome shotgun (WGS) entry which is preliminary data.</text>
</comment>
<organism evidence="8 9">
    <name type="scientific">Lentinula detonsa</name>
    <dbReference type="NCBI Taxonomy" id="2804962"/>
    <lineage>
        <taxon>Eukaryota</taxon>
        <taxon>Fungi</taxon>
        <taxon>Dikarya</taxon>
        <taxon>Basidiomycota</taxon>
        <taxon>Agaricomycotina</taxon>
        <taxon>Agaricomycetes</taxon>
        <taxon>Agaricomycetidae</taxon>
        <taxon>Agaricales</taxon>
        <taxon>Marasmiineae</taxon>
        <taxon>Omphalotaceae</taxon>
        <taxon>Lentinula</taxon>
    </lineage>
</organism>
<proteinExistence type="inferred from homology"/>
<accession>A0A9W8P6F1</accession>